<keyword evidence="4" id="KW-0812">Transmembrane</keyword>
<dbReference type="InterPro" id="IPR019734">
    <property type="entry name" value="TPR_rpt"/>
</dbReference>
<dbReference type="Pfam" id="PF14559">
    <property type="entry name" value="TPR_19"/>
    <property type="match status" value="1"/>
</dbReference>
<evidence type="ECO:0000256" key="2">
    <source>
        <dbReference type="ARBA" id="ARBA00022803"/>
    </source>
</evidence>
<dbReference type="PANTHER" id="PTHR44858">
    <property type="entry name" value="TETRATRICOPEPTIDE REPEAT PROTEIN 6"/>
    <property type="match status" value="1"/>
</dbReference>
<dbReference type="Proteomes" id="UP000285478">
    <property type="component" value="Chromosome"/>
</dbReference>
<keyword evidence="3" id="KW-0175">Coiled coil</keyword>
<evidence type="ECO:0000313" key="7">
    <source>
        <dbReference type="Proteomes" id="UP000285478"/>
    </source>
</evidence>
<dbReference type="RefSeq" id="WP_029939807.1">
    <property type="nucleotide sequence ID" value="NZ_CP035033.1"/>
</dbReference>
<evidence type="ECO:0000256" key="1">
    <source>
        <dbReference type="ARBA" id="ARBA00022737"/>
    </source>
</evidence>
<dbReference type="EMBL" id="CP035033">
    <property type="protein sequence ID" value="QAB14754.1"/>
    <property type="molecule type" value="Genomic_DNA"/>
</dbReference>
<dbReference type="KEGG" id="htr:EPV75_03225"/>
<keyword evidence="2" id="KW-0802">TPR repeat</keyword>
<evidence type="ECO:0000313" key="6">
    <source>
        <dbReference type="EMBL" id="QAB14754.1"/>
    </source>
</evidence>
<protein>
    <submittedName>
        <fullName evidence="6">Tetratricopeptide repeat protein</fullName>
    </submittedName>
</protein>
<keyword evidence="1" id="KW-0677">Repeat</keyword>
<feature type="signal peptide" evidence="5">
    <location>
        <begin position="1"/>
        <end position="20"/>
    </location>
</feature>
<dbReference type="PANTHER" id="PTHR44858:SF1">
    <property type="entry name" value="UDP-N-ACETYLGLUCOSAMINE--PEPTIDE N-ACETYLGLUCOSAMINYLTRANSFERASE SPINDLY-RELATED"/>
    <property type="match status" value="1"/>
</dbReference>
<dbReference type="InterPro" id="IPR050498">
    <property type="entry name" value="Ycf3"/>
</dbReference>
<keyword evidence="7" id="KW-1185">Reference proteome</keyword>
<keyword evidence="4" id="KW-0472">Membrane</keyword>
<gene>
    <name evidence="6" type="ORF">EPV75_03225</name>
</gene>
<evidence type="ECO:0000256" key="5">
    <source>
        <dbReference type="SAM" id="SignalP"/>
    </source>
</evidence>
<dbReference type="InterPro" id="IPR011990">
    <property type="entry name" value="TPR-like_helical_dom_sf"/>
</dbReference>
<feature type="transmembrane region" description="Helical" evidence="4">
    <location>
        <begin position="91"/>
        <end position="108"/>
    </location>
</feature>
<dbReference type="AlphaFoldDB" id="A0A410H1H6"/>
<feature type="chain" id="PRO_5019400431" evidence="5">
    <location>
        <begin position="21"/>
        <end position="294"/>
    </location>
</feature>
<evidence type="ECO:0000256" key="4">
    <source>
        <dbReference type="SAM" id="Phobius"/>
    </source>
</evidence>
<proteinExistence type="predicted"/>
<feature type="coiled-coil region" evidence="3">
    <location>
        <begin position="123"/>
        <end position="157"/>
    </location>
</feature>
<keyword evidence="5" id="KW-0732">Signal</keyword>
<dbReference type="Gene3D" id="1.25.40.10">
    <property type="entry name" value="Tetratricopeptide repeat domain"/>
    <property type="match status" value="1"/>
</dbReference>
<dbReference type="NCBIfam" id="NF047558">
    <property type="entry name" value="TPR_END_plus"/>
    <property type="match status" value="1"/>
</dbReference>
<keyword evidence="4" id="KW-1133">Transmembrane helix</keyword>
<sequence length="294" mass="33316">MRTLIMLGLALFLASATAGAADQRHSKETQDVEQLKEPMYNPFVERYVMDELKQLRVDMNDLHVELTKEVTNRELSATSRAVGYATDTVTYFFYLIAGISSVLLLVGWNSMREVKEKVLSLADSKVDKVIEEYEARLAKLEEELNRKSRGISNAQKRLAQHQDIHSLWLKAGQEQILSNRMAIYDQILELDPGNTEAMTYKADAALEMGEPQWAVNLCNQALRIDPENTHAFYQLAGAYALMDKASEAIEFLQTALQNSEGYKEQVQNDPVFKSLQDNPEFQKLLEEDETPASS</sequence>
<reference evidence="6 7" key="1">
    <citation type="journal article" date="2018" name="Environ. Microbiol.">
        <title>Genomes of ubiquitous marine and hypersaline Hydrogenovibrio, Thiomicrorhabdus and Thiomicrospira spp. encode a diversity of mechanisms to sustain chemolithoautotrophy in heterogeneous environments.</title>
        <authorList>
            <person name="Scott K.M."/>
            <person name="Williams J."/>
            <person name="Porter C.M.B."/>
            <person name="Russel S."/>
            <person name="Harmer T.L."/>
            <person name="Paul J.H."/>
            <person name="Antonen K.M."/>
            <person name="Bridges M.K."/>
            <person name="Camper G.J."/>
            <person name="Campla C.K."/>
            <person name="Casella L.G."/>
            <person name="Chase E."/>
            <person name="Conrad J.W."/>
            <person name="Cruz M.C."/>
            <person name="Dunlap D.S."/>
            <person name="Duran L."/>
            <person name="Fahsbender E.M."/>
            <person name="Goldsmith D.B."/>
            <person name="Keeley R.F."/>
            <person name="Kondoff M.R."/>
            <person name="Kussy B.I."/>
            <person name="Lane M.K."/>
            <person name="Lawler S."/>
            <person name="Leigh B.A."/>
            <person name="Lewis C."/>
            <person name="Lostal L.M."/>
            <person name="Marking D."/>
            <person name="Mancera P.A."/>
            <person name="McClenthan E.C."/>
            <person name="McIntyre E.A."/>
            <person name="Mine J.A."/>
            <person name="Modi S."/>
            <person name="Moore B.D."/>
            <person name="Morgan W.A."/>
            <person name="Nelson K.M."/>
            <person name="Nguyen K.N."/>
            <person name="Ogburn N."/>
            <person name="Parrino D.G."/>
            <person name="Pedapudi A.D."/>
            <person name="Pelham R.P."/>
            <person name="Preece A.M."/>
            <person name="Rampersad E.A."/>
            <person name="Richardson J.C."/>
            <person name="Rodgers C.M."/>
            <person name="Schaffer B.L."/>
            <person name="Sheridan N.E."/>
            <person name="Solone M.R."/>
            <person name="Staley Z.R."/>
            <person name="Tabuchi M."/>
            <person name="Waide R.J."/>
            <person name="Wanjugi P.W."/>
            <person name="Young S."/>
            <person name="Clum A."/>
            <person name="Daum C."/>
            <person name="Huntemann M."/>
            <person name="Ivanova N."/>
            <person name="Kyrpides N."/>
            <person name="Mikhailova N."/>
            <person name="Palaniappan K."/>
            <person name="Pillay M."/>
            <person name="Reddy T.B.K."/>
            <person name="Shapiro N."/>
            <person name="Stamatis D."/>
            <person name="Varghese N."/>
            <person name="Woyke T."/>
            <person name="Boden R."/>
            <person name="Freyermuth S.K."/>
            <person name="Kerfeld C.A."/>
        </authorList>
    </citation>
    <scope>NUCLEOTIDE SEQUENCE [LARGE SCALE GENOMIC DNA]</scope>
    <source>
        <strain evidence="6 7">JR-2</strain>
    </source>
</reference>
<name>A0A410H1H6_9GAMM</name>
<evidence type="ECO:0000256" key="3">
    <source>
        <dbReference type="SAM" id="Coils"/>
    </source>
</evidence>
<dbReference type="SUPFAM" id="SSF48452">
    <property type="entry name" value="TPR-like"/>
    <property type="match status" value="1"/>
</dbReference>
<accession>A0A410H1H6</accession>
<organism evidence="6 7">
    <name type="scientific">Hydrogenovibrio thermophilus</name>
    <dbReference type="NCBI Taxonomy" id="265883"/>
    <lineage>
        <taxon>Bacteria</taxon>
        <taxon>Pseudomonadati</taxon>
        <taxon>Pseudomonadota</taxon>
        <taxon>Gammaproteobacteria</taxon>
        <taxon>Thiotrichales</taxon>
        <taxon>Piscirickettsiaceae</taxon>
        <taxon>Hydrogenovibrio</taxon>
    </lineage>
</organism>
<dbReference type="SMART" id="SM00028">
    <property type="entry name" value="TPR"/>
    <property type="match status" value="2"/>
</dbReference>